<accession>A0A1F5NVL8</accession>
<dbReference type="Proteomes" id="UP000178892">
    <property type="component" value="Unassembled WGS sequence"/>
</dbReference>
<protein>
    <submittedName>
        <fullName evidence="1">Uncharacterized protein</fullName>
    </submittedName>
</protein>
<dbReference type="EMBL" id="MFEL01000006">
    <property type="protein sequence ID" value="OGE81715.1"/>
    <property type="molecule type" value="Genomic_DNA"/>
</dbReference>
<evidence type="ECO:0000313" key="1">
    <source>
        <dbReference type="EMBL" id="OGE81715.1"/>
    </source>
</evidence>
<gene>
    <name evidence="1" type="ORF">A2720_02255</name>
</gene>
<comment type="caution">
    <text evidence="1">The sequence shown here is derived from an EMBL/GenBank/DDBJ whole genome shotgun (WGS) entry which is preliminary data.</text>
</comment>
<proteinExistence type="predicted"/>
<dbReference type="AlphaFoldDB" id="A0A1F5NVL8"/>
<evidence type="ECO:0000313" key="2">
    <source>
        <dbReference type="Proteomes" id="UP000178892"/>
    </source>
</evidence>
<dbReference type="STRING" id="1817825.A2720_02255"/>
<organism evidence="1 2">
    <name type="scientific">Candidatus Doudnabacteria bacterium RIFCSPHIGHO2_01_FULL_46_24</name>
    <dbReference type="NCBI Taxonomy" id="1817825"/>
    <lineage>
        <taxon>Bacteria</taxon>
        <taxon>Candidatus Doudnaibacteriota</taxon>
    </lineage>
</organism>
<sequence length="73" mass="8294">MATEWRVERVGDRFCFVRPDGSATRLFTSPESGINILHGQVLAELLSISDYRELHNAMFEALQPQFRPRAATS</sequence>
<reference evidence="1 2" key="1">
    <citation type="journal article" date="2016" name="Nat. Commun.">
        <title>Thousands of microbial genomes shed light on interconnected biogeochemical processes in an aquifer system.</title>
        <authorList>
            <person name="Anantharaman K."/>
            <person name="Brown C.T."/>
            <person name="Hug L.A."/>
            <person name="Sharon I."/>
            <person name="Castelle C.J."/>
            <person name="Probst A.J."/>
            <person name="Thomas B.C."/>
            <person name="Singh A."/>
            <person name="Wilkins M.J."/>
            <person name="Karaoz U."/>
            <person name="Brodie E.L."/>
            <person name="Williams K.H."/>
            <person name="Hubbard S.S."/>
            <person name="Banfield J.F."/>
        </authorList>
    </citation>
    <scope>NUCLEOTIDE SEQUENCE [LARGE SCALE GENOMIC DNA]</scope>
</reference>
<name>A0A1F5NVL8_9BACT</name>